<organism evidence="2 3">
    <name type="scientific">Pseudaquabacterium inlustre</name>
    <dbReference type="NCBI Taxonomy" id="2984192"/>
    <lineage>
        <taxon>Bacteria</taxon>
        <taxon>Pseudomonadati</taxon>
        <taxon>Pseudomonadota</taxon>
        <taxon>Betaproteobacteria</taxon>
        <taxon>Burkholderiales</taxon>
        <taxon>Sphaerotilaceae</taxon>
        <taxon>Pseudaquabacterium</taxon>
    </lineage>
</organism>
<dbReference type="InterPro" id="IPR036038">
    <property type="entry name" value="Aminotransferase-like"/>
</dbReference>
<dbReference type="PRINTS" id="PR00095">
    <property type="entry name" value="ANTSNTHASEI"/>
</dbReference>
<dbReference type="Gene3D" id="3.60.120.10">
    <property type="entry name" value="Anthranilate synthase"/>
    <property type="match status" value="1"/>
</dbReference>
<dbReference type="SUPFAM" id="SSF56322">
    <property type="entry name" value="ADC synthase"/>
    <property type="match status" value="1"/>
</dbReference>
<dbReference type="InterPro" id="IPR019999">
    <property type="entry name" value="Anth_synth_I-like"/>
</dbReference>
<dbReference type="Proteomes" id="UP001365405">
    <property type="component" value="Unassembled WGS sequence"/>
</dbReference>
<gene>
    <name evidence="2" type="ORF">AACH10_11765</name>
</gene>
<dbReference type="InterPro" id="IPR043132">
    <property type="entry name" value="BCAT-like_C"/>
</dbReference>
<dbReference type="EMBL" id="JBBUTH010000007">
    <property type="protein sequence ID" value="MEK8050915.1"/>
    <property type="molecule type" value="Genomic_DNA"/>
</dbReference>
<reference evidence="2 3" key="1">
    <citation type="submission" date="2024-04" db="EMBL/GenBank/DDBJ databases">
        <title>Novel species of the genus Ideonella isolated from streams.</title>
        <authorList>
            <person name="Lu H."/>
        </authorList>
    </citation>
    <scope>NUCLEOTIDE SEQUENCE [LARGE SCALE GENOMIC DNA]</scope>
    <source>
        <strain evidence="2 3">DXS22W</strain>
    </source>
</reference>
<proteinExistence type="predicted"/>
<protein>
    <submittedName>
        <fullName evidence="2">Chorismate-binding protein</fullName>
    </submittedName>
</protein>
<sequence>MPCFALLDDAEARPGHALSRLYTRLVREHRCTDPQTLDATCQAVAADQARGLHALLLIDYEWGLPLQRLPARLLAEGSAAPALRVLMFGQCQHLDAEGVGAWLATQAAAEAAAEPTDTDAQGRAACGVTGLTPSVSRAAFDAAIAQIHAAIARGETYQVNYTFRLQGQAYGTPTALYQALRARQPVPFGALLALPEAAAAPFDADAEAGADAEGDASAGAAVATHVLSCSPELFLRHTGGELTARPMKGTAARQPDAQADAQAARALAADVKNRAENLMIVDLLRNDLGRVAQTGTVRVPALFAVEPYATVWQMTSTVQARLRPGTGLAEVLRASFPCGSITGAPKRHTMGLIGQLEDTARGLYCGAIGWLDAPAGGQACGDFCLSVAIRTLTLGPPAPQGLRPLTLGVGAGIVQDSVAAAEWDECRLKARFLTDLDPGFELFETVLCTAEGQLPLLPRHLARLQRSATALGFALDISAAEQRLRATAAALPRGVPHRLRLALRHGGGMAITHAVLALLPAGAAGTPDAPVRLRLADAPLPAQRPLSAHKTTLRAAYDAGVRLAEQQGAFDTVFCTPDGRLVEGGRSAVFVRLGGRWFTPPLSDGALPGVMRSVLLDDPAWNATERSVALHQLREAEDIVVCNALRGVLHARLDIDDDLAWAATRRYCPDEP</sequence>
<dbReference type="Pfam" id="PF01063">
    <property type="entry name" value="Aminotran_4"/>
    <property type="match status" value="1"/>
</dbReference>
<evidence type="ECO:0000313" key="2">
    <source>
        <dbReference type="EMBL" id="MEK8050915.1"/>
    </source>
</evidence>
<evidence type="ECO:0000313" key="3">
    <source>
        <dbReference type="Proteomes" id="UP001365405"/>
    </source>
</evidence>
<accession>A0ABU9CIC4</accession>
<dbReference type="Gene3D" id="3.20.10.10">
    <property type="entry name" value="D-amino Acid Aminotransferase, subunit A, domain 2"/>
    <property type="match status" value="1"/>
</dbReference>
<comment type="caution">
    <text evidence="2">The sequence shown here is derived from an EMBL/GenBank/DDBJ whole genome shotgun (WGS) entry which is preliminary data.</text>
</comment>
<dbReference type="PANTHER" id="PTHR11236">
    <property type="entry name" value="AMINOBENZOATE/ANTHRANILATE SYNTHASE"/>
    <property type="match status" value="1"/>
</dbReference>
<feature type="domain" description="Chorismate-utilising enzyme C-terminal" evidence="1">
    <location>
        <begin position="137"/>
        <end position="429"/>
    </location>
</feature>
<dbReference type="InterPro" id="IPR005801">
    <property type="entry name" value="ADC_synthase"/>
</dbReference>
<dbReference type="InterPro" id="IPR043131">
    <property type="entry name" value="BCAT-like_N"/>
</dbReference>
<evidence type="ECO:0000259" key="1">
    <source>
        <dbReference type="Pfam" id="PF00425"/>
    </source>
</evidence>
<dbReference type="SUPFAM" id="SSF56752">
    <property type="entry name" value="D-aminoacid aminotransferase-like PLP-dependent enzymes"/>
    <property type="match status" value="1"/>
</dbReference>
<dbReference type="PANTHER" id="PTHR11236:SF50">
    <property type="entry name" value="AMINODEOXYCHORISMATE SYNTHASE COMPONENT 1"/>
    <property type="match status" value="1"/>
</dbReference>
<dbReference type="InterPro" id="IPR015890">
    <property type="entry name" value="Chorismate_C"/>
</dbReference>
<dbReference type="InterPro" id="IPR001544">
    <property type="entry name" value="Aminotrans_IV"/>
</dbReference>
<dbReference type="Pfam" id="PF00425">
    <property type="entry name" value="Chorismate_bind"/>
    <property type="match status" value="1"/>
</dbReference>
<name>A0ABU9CIC4_9BURK</name>
<dbReference type="RefSeq" id="WP_341410610.1">
    <property type="nucleotide sequence ID" value="NZ_JBBUTH010000007.1"/>
</dbReference>
<dbReference type="Gene3D" id="3.30.470.10">
    <property type="match status" value="1"/>
</dbReference>
<keyword evidence="3" id="KW-1185">Reference proteome</keyword>